<name>A0A0D2K5K4_9CHLO</name>
<dbReference type="EMBL" id="KK106642">
    <property type="protein sequence ID" value="KIY91463.1"/>
    <property type="molecule type" value="Genomic_DNA"/>
</dbReference>
<feature type="region of interest" description="Disordered" evidence="1">
    <location>
        <begin position="22"/>
        <end position="78"/>
    </location>
</feature>
<feature type="compositionally biased region" description="Low complexity" evidence="1">
    <location>
        <begin position="51"/>
        <end position="64"/>
    </location>
</feature>
<dbReference type="KEGG" id="mng:MNEG_16501"/>
<gene>
    <name evidence="2" type="ORF">MNEG_16501</name>
</gene>
<reference evidence="2 3" key="1">
    <citation type="journal article" date="2013" name="BMC Genomics">
        <title>Reconstruction of the lipid metabolism for the microalga Monoraphidium neglectum from its genome sequence reveals characteristics suitable for biofuel production.</title>
        <authorList>
            <person name="Bogen C."/>
            <person name="Al-Dilaimi A."/>
            <person name="Albersmeier A."/>
            <person name="Wichmann J."/>
            <person name="Grundmann M."/>
            <person name="Rupp O."/>
            <person name="Lauersen K.J."/>
            <person name="Blifernez-Klassen O."/>
            <person name="Kalinowski J."/>
            <person name="Goesmann A."/>
            <person name="Mussgnug J.H."/>
            <person name="Kruse O."/>
        </authorList>
    </citation>
    <scope>NUCLEOTIDE SEQUENCE [LARGE SCALE GENOMIC DNA]</scope>
    <source>
        <strain evidence="2 3">SAG 48.87</strain>
    </source>
</reference>
<dbReference type="InterPro" id="IPR011993">
    <property type="entry name" value="PH-like_dom_sf"/>
</dbReference>
<dbReference type="OrthoDB" id="5562561at2759"/>
<dbReference type="RefSeq" id="XP_013890483.1">
    <property type="nucleotide sequence ID" value="XM_014035029.1"/>
</dbReference>
<accession>A0A0D2K5K4</accession>
<feature type="compositionally biased region" description="Low complexity" evidence="1">
    <location>
        <begin position="22"/>
        <end position="36"/>
    </location>
</feature>
<dbReference type="Gene3D" id="2.30.29.30">
    <property type="entry name" value="Pleckstrin-homology domain (PH domain)/Phosphotyrosine-binding domain (PTB)"/>
    <property type="match status" value="1"/>
</dbReference>
<dbReference type="Proteomes" id="UP000054498">
    <property type="component" value="Unassembled WGS sequence"/>
</dbReference>
<keyword evidence="3" id="KW-1185">Reference proteome</keyword>
<dbReference type="SUPFAM" id="SSF50729">
    <property type="entry name" value="PH domain-like"/>
    <property type="match status" value="1"/>
</dbReference>
<dbReference type="AlphaFoldDB" id="A0A0D2K5K4"/>
<protein>
    <submittedName>
        <fullName evidence="2">Dynamin-related GTPase</fullName>
    </submittedName>
</protein>
<evidence type="ECO:0000313" key="3">
    <source>
        <dbReference type="Proteomes" id="UP000054498"/>
    </source>
</evidence>
<evidence type="ECO:0000256" key="1">
    <source>
        <dbReference type="SAM" id="MobiDB-lite"/>
    </source>
</evidence>
<organism evidence="2 3">
    <name type="scientific">Monoraphidium neglectum</name>
    <dbReference type="NCBI Taxonomy" id="145388"/>
    <lineage>
        <taxon>Eukaryota</taxon>
        <taxon>Viridiplantae</taxon>
        <taxon>Chlorophyta</taxon>
        <taxon>core chlorophytes</taxon>
        <taxon>Chlorophyceae</taxon>
        <taxon>CS clade</taxon>
        <taxon>Sphaeropleales</taxon>
        <taxon>Selenastraceae</taxon>
        <taxon>Monoraphidium</taxon>
    </lineage>
</organism>
<evidence type="ECO:0000313" key="2">
    <source>
        <dbReference type="EMBL" id="KIY91463.1"/>
    </source>
</evidence>
<dbReference type="STRING" id="145388.A0A0D2K5K4"/>
<dbReference type="GeneID" id="25734267"/>
<sequence>MSRRYAASQQQALLQQALAKGEAQQAGKKKGIAGLLGVSGAQGPPTPTPPQQQQQPGAPGAVVPTGRPSGGGGINLSSLADPADYLAGHLDKQVNEDSARGSLPVQGWRWQKRFFIVSDSQRALFYFKTPDDVPKPNGLRARVDLTACLVEDLDENGYARPSVGAAGAHA</sequence>
<proteinExistence type="predicted"/>